<dbReference type="PROSITE" id="PS50088">
    <property type="entry name" value="ANK_REPEAT"/>
    <property type="match status" value="1"/>
</dbReference>
<dbReference type="SUPFAM" id="SSF48403">
    <property type="entry name" value="Ankyrin repeat"/>
    <property type="match status" value="1"/>
</dbReference>
<gene>
    <name evidence="5" type="ORF">I7I53_07154</name>
</gene>
<dbReference type="Pfam" id="PF00023">
    <property type="entry name" value="Ank"/>
    <property type="match status" value="1"/>
</dbReference>
<dbReference type="PANTHER" id="PTHR24178">
    <property type="entry name" value="MOLTING PROTEIN MLT-4"/>
    <property type="match status" value="1"/>
</dbReference>
<dbReference type="InterPro" id="IPR002110">
    <property type="entry name" value="Ankyrin_rpt"/>
</dbReference>
<dbReference type="AlphaFoldDB" id="A0A8A1LCI0"/>
<feature type="transmembrane region" description="Helical" evidence="4">
    <location>
        <begin position="471"/>
        <end position="487"/>
    </location>
</feature>
<name>A0A8A1LCI0_AJEC8</name>
<protein>
    <submittedName>
        <fullName evidence="5">Ankyrin repeat domain-containing protein, conidia-enriched transcript</fullName>
    </submittedName>
</protein>
<keyword evidence="4" id="KW-0472">Membrane</keyword>
<evidence type="ECO:0000256" key="4">
    <source>
        <dbReference type="SAM" id="Phobius"/>
    </source>
</evidence>
<proteinExistence type="predicted"/>
<evidence type="ECO:0000256" key="1">
    <source>
        <dbReference type="ARBA" id="ARBA00022737"/>
    </source>
</evidence>
<keyword evidence="1" id="KW-0677">Repeat</keyword>
<sequence>MSTFVKHLGAIYTPAVEQLPLYTENEEGLPRYTEDDEDQEHPEREDSQDRIQIFLNGLLSSTDESQLDPHIVKDLLQDEHRRISDIVSSRAQFEIYRGELATDELSFIALAITRLLFRSISAGKSETISWLISQNLVSPNVIDTDGMSPLLAAVKAGRTRTIQELVDLGAEPDAYAISGFRLLPVGRAAIRRTPLQLAAELGNLPLVKMFIETYQCDDSKIAPDGELALRLASKNGHRHVVDYLPARRGGGWKRWRTAHEVSMAKARDALKFIFEFTVFFVYKIPKFFLWTIPKKGIVEPLMSGCKWCWVNKAGLLPWIKYQAQQTPARIKKCSQSLWKVAKRVPKYIADVSKDLWKFCTRTLPKHIWRVLTVELPKIVKSVSKWVWSILSSIATTIANLFQRIASLVHTILTAIASFFRTLTLSDIWNGFCDVLRVVFISFPLKVYDIVLDLGELTYKAMGALFGLTGKVLWYIGFALLFLVTYIPKQIWVIVRSMGVSIATGYKEIRVWVNPKA</sequence>
<dbReference type="InterPro" id="IPR036770">
    <property type="entry name" value="Ankyrin_rpt-contain_sf"/>
</dbReference>
<keyword evidence="2 3" id="KW-0040">ANK repeat</keyword>
<dbReference type="VEuPathDB" id="FungiDB:I7I53_07154"/>
<feature type="repeat" description="ANK" evidence="3">
    <location>
        <begin position="145"/>
        <end position="177"/>
    </location>
</feature>
<accession>A0A8A1LCI0</accession>
<dbReference type="SMART" id="SM00248">
    <property type="entry name" value="ANK"/>
    <property type="match status" value="3"/>
</dbReference>
<evidence type="ECO:0000256" key="2">
    <source>
        <dbReference type="ARBA" id="ARBA00023043"/>
    </source>
</evidence>
<dbReference type="Gene3D" id="1.25.40.20">
    <property type="entry name" value="Ankyrin repeat-containing domain"/>
    <property type="match status" value="1"/>
</dbReference>
<evidence type="ECO:0000313" key="6">
    <source>
        <dbReference type="Proteomes" id="UP000663419"/>
    </source>
</evidence>
<organism evidence="5 6">
    <name type="scientific">Ajellomyces capsulatus (strain H88)</name>
    <name type="common">Darling's disease fungus</name>
    <name type="synonym">Histoplasma capsulatum</name>
    <dbReference type="NCBI Taxonomy" id="544711"/>
    <lineage>
        <taxon>Eukaryota</taxon>
        <taxon>Fungi</taxon>
        <taxon>Dikarya</taxon>
        <taxon>Ascomycota</taxon>
        <taxon>Pezizomycotina</taxon>
        <taxon>Eurotiomycetes</taxon>
        <taxon>Eurotiomycetidae</taxon>
        <taxon>Onygenales</taxon>
        <taxon>Ajellomycetaceae</taxon>
        <taxon>Histoplasma</taxon>
    </lineage>
</organism>
<keyword evidence="4" id="KW-1133">Transmembrane helix</keyword>
<dbReference type="PROSITE" id="PS50297">
    <property type="entry name" value="ANK_REP_REGION"/>
    <property type="match status" value="1"/>
</dbReference>
<keyword evidence="4" id="KW-0812">Transmembrane</keyword>
<reference evidence="5" key="1">
    <citation type="submission" date="2021-01" db="EMBL/GenBank/DDBJ databases">
        <title>Chromosome-level genome assembly of a human fungal pathogen reveals clustering of transcriptionally co-regulated genes.</title>
        <authorList>
            <person name="Voorhies M."/>
            <person name="Cohen S."/>
            <person name="Shea T.P."/>
            <person name="Petrus S."/>
            <person name="Munoz J.F."/>
            <person name="Poplawski S."/>
            <person name="Goldman W.E."/>
            <person name="Michael T."/>
            <person name="Cuomo C.A."/>
            <person name="Sil A."/>
            <person name="Beyhan S."/>
        </authorList>
    </citation>
    <scope>NUCLEOTIDE SEQUENCE</scope>
    <source>
        <strain evidence="5">H88</strain>
    </source>
</reference>
<dbReference type="PANTHER" id="PTHR24178:SF41">
    <property type="entry name" value="ANKYRIN-2 ISOFORM X1"/>
    <property type="match status" value="1"/>
</dbReference>
<dbReference type="Proteomes" id="UP000663419">
    <property type="component" value="Chromosome 2"/>
</dbReference>
<evidence type="ECO:0000313" key="5">
    <source>
        <dbReference type="EMBL" id="QSS51749.1"/>
    </source>
</evidence>
<dbReference type="EMBL" id="CP069103">
    <property type="protein sequence ID" value="QSS51749.1"/>
    <property type="molecule type" value="Genomic_DNA"/>
</dbReference>
<evidence type="ECO:0000256" key="3">
    <source>
        <dbReference type="PROSITE-ProRule" id="PRU00023"/>
    </source>
</evidence>